<organism evidence="1 2">
    <name type="scientific">Candidatus Woesebacteria bacterium GW2011_GWB1_38_8</name>
    <dbReference type="NCBI Taxonomy" id="1618570"/>
    <lineage>
        <taxon>Bacteria</taxon>
        <taxon>Candidatus Woeseibacteriota</taxon>
    </lineage>
</organism>
<dbReference type="Proteomes" id="UP000034081">
    <property type="component" value="Unassembled WGS sequence"/>
</dbReference>
<comment type="caution">
    <text evidence="1">The sequence shown here is derived from an EMBL/GenBank/DDBJ whole genome shotgun (WGS) entry which is preliminary data.</text>
</comment>
<name>A0A0G0LA55_9BACT</name>
<sequence length="187" mass="21754">MNKSLIKKVQEWVEETYSNADHLLRTGYWVKKLYPKASDSLIIAAISHDIERAFKEGRNSPSPEMKGAIWDDPVYDKWHSERSAKLVIKFLEREKAALHLIKEVSKLISHHEHGGWKEADILKDADSLSFLEINVDFFISRIGKDLTRDEVREKFDLMFNRIESETAKKIAIPLYEKAIEKLSKVKD</sequence>
<proteinExistence type="predicted"/>
<dbReference type="Gene3D" id="1.10.3210.10">
    <property type="entry name" value="Hypothetical protein af1432"/>
    <property type="match status" value="1"/>
</dbReference>
<protein>
    <submittedName>
        <fullName evidence="1">Uncharacterized protein</fullName>
    </submittedName>
</protein>
<dbReference type="InterPro" id="IPR025255">
    <property type="entry name" value="DUF4202"/>
</dbReference>
<accession>A0A0G0LA55</accession>
<dbReference type="AlphaFoldDB" id="A0A0G0LA55"/>
<dbReference type="Pfam" id="PF13875">
    <property type="entry name" value="DUF4202"/>
    <property type="match status" value="1"/>
</dbReference>
<dbReference type="SUPFAM" id="SSF109604">
    <property type="entry name" value="HD-domain/PDEase-like"/>
    <property type="match status" value="1"/>
</dbReference>
<evidence type="ECO:0000313" key="1">
    <source>
        <dbReference type="EMBL" id="KKQ84730.1"/>
    </source>
</evidence>
<gene>
    <name evidence="1" type="ORF">UT08_C0014G0022</name>
</gene>
<dbReference type="EMBL" id="LBVL01000014">
    <property type="protein sequence ID" value="KKQ84730.1"/>
    <property type="molecule type" value="Genomic_DNA"/>
</dbReference>
<dbReference type="STRING" id="1618570.UT08_C0014G0022"/>
<evidence type="ECO:0000313" key="2">
    <source>
        <dbReference type="Proteomes" id="UP000034081"/>
    </source>
</evidence>
<reference evidence="1 2" key="1">
    <citation type="journal article" date="2015" name="Nature">
        <title>rRNA introns, odd ribosomes, and small enigmatic genomes across a large radiation of phyla.</title>
        <authorList>
            <person name="Brown C.T."/>
            <person name="Hug L.A."/>
            <person name="Thomas B.C."/>
            <person name="Sharon I."/>
            <person name="Castelle C.J."/>
            <person name="Singh A."/>
            <person name="Wilkins M.J."/>
            <person name="Williams K.H."/>
            <person name="Banfield J.F."/>
        </authorList>
    </citation>
    <scope>NUCLEOTIDE SEQUENCE [LARGE SCALE GENOMIC DNA]</scope>
</reference>